<name>A0A537LLQ4_9BACT</name>
<sequence length="386" mass="43318">MTKQVPLLIIGAGPYGLAMAAYAGHRRLDYVICGHPMDFWKSNMPRGMLLRSSWDWHIDPLGVHTLQAYASAHNVNTDRAEPIPLDLFLRYAAWFQQEKAIQALPALVHRLEHVHDGFAATLDNQETITARHVLVAPGFRYFKQIPAELTHMLPPHRFSHSCDLVRFEPLAGKRCLIIGGRQSAFEWAALLCECGAAAVHVCHRHDTPKFDASDWSWVRALVEATGTNPTWYRTLSAGQREEITRRFWAEGRLKLEPWLAPRISHDAIAVWPRSRIIACTELPGGDFEVTLDVGQRLRVDYVILATGYSVNVRQIPYLARGNVLSTLQMNNGYPRLDESFQSNIPGLYFTSLPATQDFGPFFGFVIGAPVAARVIGASIEQQLARS</sequence>
<dbReference type="InterPro" id="IPR036188">
    <property type="entry name" value="FAD/NAD-bd_sf"/>
</dbReference>
<organism evidence="1 2">
    <name type="scientific">Candidatus Segetimicrobium genomatis</name>
    <dbReference type="NCBI Taxonomy" id="2569760"/>
    <lineage>
        <taxon>Bacteria</taxon>
        <taxon>Bacillati</taxon>
        <taxon>Candidatus Sysuimicrobiota</taxon>
        <taxon>Candidatus Sysuimicrobiia</taxon>
        <taxon>Candidatus Sysuimicrobiales</taxon>
        <taxon>Candidatus Segetimicrobiaceae</taxon>
        <taxon>Candidatus Segetimicrobium</taxon>
    </lineage>
</organism>
<dbReference type="PRINTS" id="PR00368">
    <property type="entry name" value="FADPNR"/>
</dbReference>
<evidence type="ECO:0000313" key="1">
    <source>
        <dbReference type="EMBL" id="TMJ08936.1"/>
    </source>
</evidence>
<keyword evidence="1" id="KW-0503">Monooxygenase</keyword>
<proteinExistence type="predicted"/>
<gene>
    <name evidence="1" type="ORF">E6G99_03515</name>
</gene>
<dbReference type="PRINTS" id="PR00469">
    <property type="entry name" value="PNDRDTASEII"/>
</dbReference>
<protein>
    <submittedName>
        <fullName evidence="1">Dimethylaniline monooxygenase</fullName>
    </submittedName>
</protein>
<dbReference type="GO" id="GO:0004497">
    <property type="term" value="F:monooxygenase activity"/>
    <property type="evidence" value="ECO:0007669"/>
    <property type="project" value="UniProtKB-KW"/>
</dbReference>
<dbReference type="Proteomes" id="UP000318661">
    <property type="component" value="Unassembled WGS sequence"/>
</dbReference>
<keyword evidence="1" id="KW-0560">Oxidoreductase</keyword>
<reference evidence="1 2" key="1">
    <citation type="journal article" date="2019" name="Nat. Microbiol.">
        <title>Mediterranean grassland soil C-N compound turnover is dependent on rainfall and depth, and is mediated by genomically divergent microorganisms.</title>
        <authorList>
            <person name="Diamond S."/>
            <person name="Andeer P.F."/>
            <person name="Li Z."/>
            <person name="Crits-Christoph A."/>
            <person name="Burstein D."/>
            <person name="Anantharaman K."/>
            <person name="Lane K.R."/>
            <person name="Thomas B.C."/>
            <person name="Pan C."/>
            <person name="Northen T.R."/>
            <person name="Banfield J.F."/>
        </authorList>
    </citation>
    <scope>NUCLEOTIDE SEQUENCE [LARGE SCALE GENOMIC DNA]</scope>
    <source>
        <strain evidence="1">NP_2</strain>
    </source>
</reference>
<dbReference type="Gene3D" id="3.50.50.60">
    <property type="entry name" value="FAD/NAD(P)-binding domain"/>
    <property type="match status" value="1"/>
</dbReference>
<comment type="caution">
    <text evidence="1">The sequence shown here is derived from an EMBL/GenBank/DDBJ whole genome shotgun (WGS) entry which is preliminary data.</text>
</comment>
<accession>A0A537LLQ4</accession>
<dbReference type="SUPFAM" id="SSF51905">
    <property type="entry name" value="FAD/NAD(P)-binding domain"/>
    <property type="match status" value="1"/>
</dbReference>
<dbReference type="AlphaFoldDB" id="A0A537LLQ4"/>
<dbReference type="PANTHER" id="PTHR38663">
    <property type="match status" value="1"/>
</dbReference>
<evidence type="ECO:0000313" key="2">
    <source>
        <dbReference type="Proteomes" id="UP000318661"/>
    </source>
</evidence>
<dbReference type="Pfam" id="PF13738">
    <property type="entry name" value="Pyr_redox_3"/>
    <property type="match status" value="1"/>
</dbReference>
<dbReference type="PANTHER" id="PTHR38663:SF1">
    <property type="entry name" value="L-ORNITHINE N(5)-MONOOXYGENASE"/>
    <property type="match status" value="1"/>
</dbReference>
<dbReference type="EMBL" id="VBAJ01000074">
    <property type="protein sequence ID" value="TMJ08936.1"/>
    <property type="molecule type" value="Genomic_DNA"/>
</dbReference>